<proteinExistence type="predicted"/>
<evidence type="ECO:0000313" key="3">
    <source>
        <dbReference type="Proteomes" id="UP001224359"/>
    </source>
</evidence>
<accession>A0ABT9VB90</accession>
<keyword evidence="1" id="KW-0472">Membrane</keyword>
<dbReference type="RefSeq" id="WP_306973688.1">
    <property type="nucleotide sequence ID" value="NZ_JAUSTQ010000001.1"/>
</dbReference>
<dbReference type="Proteomes" id="UP001224359">
    <property type="component" value="Unassembled WGS sequence"/>
</dbReference>
<comment type="caution">
    <text evidence="2">The sequence shown here is derived from an EMBL/GenBank/DDBJ whole genome shotgun (WGS) entry which is preliminary data.</text>
</comment>
<feature type="transmembrane region" description="Helical" evidence="1">
    <location>
        <begin position="31"/>
        <end position="49"/>
    </location>
</feature>
<evidence type="ECO:0000313" key="2">
    <source>
        <dbReference type="EMBL" id="MDQ0158179.1"/>
    </source>
</evidence>
<dbReference type="EMBL" id="JAUSTQ010000001">
    <property type="protein sequence ID" value="MDQ0158179.1"/>
    <property type="molecule type" value="Genomic_DNA"/>
</dbReference>
<keyword evidence="3" id="KW-1185">Reference proteome</keyword>
<sequence length="86" mass="9806">MTIAIILFSIIAIVLIIFYGLDRLRGVSRNYFSMFSTMFTLAVIAYFLTESMQQEGWALNGQSMTLFVVAIGLLVIDYNFQHKKKA</sequence>
<reference evidence="2 3" key="1">
    <citation type="submission" date="2023-07" db="EMBL/GenBank/DDBJ databases">
        <title>Genomic Encyclopedia of Type Strains, Phase IV (KMG-IV): sequencing the most valuable type-strain genomes for metagenomic binning, comparative biology and taxonomic classification.</title>
        <authorList>
            <person name="Goeker M."/>
        </authorList>
    </citation>
    <scope>NUCLEOTIDE SEQUENCE [LARGE SCALE GENOMIC DNA]</scope>
    <source>
        <strain evidence="2 3">DSM 16460</strain>
    </source>
</reference>
<keyword evidence="1" id="KW-0812">Transmembrane</keyword>
<feature type="transmembrane region" description="Helical" evidence="1">
    <location>
        <begin position="6"/>
        <end position="24"/>
    </location>
</feature>
<keyword evidence="1" id="KW-1133">Transmembrane helix</keyword>
<evidence type="ECO:0000256" key="1">
    <source>
        <dbReference type="SAM" id="Phobius"/>
    </source>
</evidence>
<organism evidence="2 3">
    <name type="scientific">Alkalibacillus salilacus</name>
    <dbReference type="NCBI Taxonomy" id="284582"/>
    <lineage>
        <taxon>Bacteria</taxon>
        <taxon>Bacillati</taxon>
        <taxon>Bacillota</taxon>
        <taxon>Bacilli</taxon>
        <taxon>Bacillales</taxon>
        <taxon>Bacillaceae</taxon>
        <taxon>Alkalibacillus</taxon>
    </lineage>
</organism>
<gene>
    <name evidence="2" type="ORF">J2S77_000129</name>
</gene>
<protein>
    <submittedName>
        <fullName evidence="2">Purine-cytosine permease-like protein</fullName>
    </submittedName>
</protein>
<name>A0ABT9VB90_9BACI</name>
<feature type="transmembrane region" description="Helical" evidence="1">
    <location>
        <begin position="61"/>
        <end position="80"/>
    </location>
</feature>